<organism evidence="2 3">
    <name type="scientific">Streptomyces huasconensis</name>
    <dbReference type="NCBI Taxonomy" id="1854574"/>
    <lineage>
        <taxon>Bacteria</taxon>
        <taxon>Bacillati</taxon>
        <taxon>Actinomycetota</taxon>
        <taxon>Actinomycetes</taxon>
        <taxon>Kitasatosporales</taxon>
        <taxon>Streptomycetaceae</taxon>
        <taxon>Streptomyces</taxon>
    </lineage>
</organism>
<reference evidence="2 3" key="1">
    <citation type="submission" date="2024-06" db="EMBL/GenBank/DDBJ databases">
        <title>The Natural Products Discovery Center: Release of the First 8490 Sequenced Strains for Exploring Actinobacteria Biosynthetic Diversity.</title>
        <authorList>
            <person name="Kalkreuter E."/>
            <person name="Kautsar S.A."/>
            <person name="Yang D."/>
            <person name="Bader C.D."/>
            <person name="Teijaro C.N."/>
            <person name="Fluegel L."/>
            <person name="Davis C.M."/>
            <person name="Simpson J.R."/>
            <person name="Lauterbach L."/>
            <person name="Steele A.D."/>
            <person name="Gui C."/>
            <person name="Meng S."/>
            <person name="Li G."/>
            <person name="Viehrig K."/>
            <person name="Ye F."/>
            <person name="Su P."/>
            <person name="Kiefer A.F."/>
            <person name="Nichols A."/>
            <person name="Cepeda A.J."/>
            <person name="Yan W."/>
            <person name="Fan B."/>
            <person name="Jiang Y."/>
            <person name="Adhikari A."/>
            <person name="Zheng C.-J."/>
            <person name="Schuster L."/>
            <person name="Cowan T.M."/>
            <person name="Smanski M.J."/>
            <person name="Chevrette M.G."/>
            <person name="De Carvalho L.P.S."/>
            <person name="Shen B."/>
        </authorList>
    </citation>
    <scope>NUCLEOTIDE SEQUENCE [LARGE SCALE GENOMIC DNA]</scope>
    <source>
        <strain evidence="2 3">NPDC047833</strain>
    </source>
</reference>
<comment type="caution">
    <text evidence="2">The sequence shown here is derived from an EMBL/GenBank/DDBJ whole genome shotgun (WGS) entry which is preliminary data.</text>
</comment>
<evidence type="ECO:0000313" key="2">
    <source>
        <dbReference type="EMBL" id="MEW2362451.1"/>
    </source>
</evidence>
<protein>
    <submittedName>
        <fullName evidence="2">SDR family oxidoreductase</fullName>
    </submittedName>
</protein>
<dbReference type="Gene3D" id="3.40.50.720">
    <property type="entry name" value="NAD(P)-binding Rossmann-like Domain"/>
    <property type="match status" value="1"/>
</dbReference>
<proteinExistence type="predicted"/>
<dbReference type="InterPro" id="IPR013120">
    <property type="entry name" value="FAR_NAD-bd"/>
</dbReference>
<feature type="domain" description="Thioester reductase (TE)" evidence="1">
    <location>
        <begin position="5"/>
        <end position="199"/>
    </location>
</feature>
<dbReference type="Proteomes" id="UP001553843">
    <property type="component" value="Unassembled WGS sequence"/>
</dbReference>
<dbReference type="RefSeq" id="WP_359770628.1">
    <property type="nucleotide sequence ID" value="NZ_JBEYRR010000001.1"/>
</dbReference>
<sequence length="381" mass="41091">MSVLLTGATGFLGCRILRDLLARGEEVTVLGRGAPDDLRARVDAAVTWLDAPPLSADALAGVRYVSGDLTQPGLGLAPRDRARVTQGLTALWHCAATLALEAEPAALHHANVIGTRRVLDLADEAPGSRVLFVSTAYVAGRRRTGHVKEGDLRDGDGFQTLYEESKYTAERLLHAWARKGGRDVTVFRPSLLVTDRPVPEGLPKPPTDVLVQLVENLLLGRPDGQDTVGALLTGPRGADARRPEIFQYRVEGDPEGTLNLLQADYAAHAMVLAASRDEPAPGVRTLHVTHPESVKMATVTTALQTRFPGLLIRFTPELSHPTTMERLLAKRGTRLLAFSAHRRTYDRSNLLAAIGDLPAPDPVDHDYLVRAFGGAEAPLPV</sequence>
<evidence type="ECO:0000313" key="3">
    <source>
        <dbReference type="Proteomes" id="UP001553843"/>
    </source>
</evidence>
<dbReference type="PANTHER" id="PTHR43245">
    <property type="entry name" value="BIFUNCTIONAL POLYMYXIN RESISTANCE PROTEIN ARNA"/>
    <property type="match status" value="1"/>
</dbReference>
<name>A0ABV3LTY0_9ACTN</name>
<dbReference type="SUPFAM" id="SSF51735">
    <property type="entry name" value="NAD(P)-binding Rossmann-fold domains"/>
    <property type="match status" value="1"/>
</dbReference>
<keyword evidence="3" id="KW-1185">Reference proteome</keyword>
<accession>A0ABV3LTY0</accession>
<dbReference type="InterPro" id="IPR036291">
    <property type="entry name" value="NAD(P)-bd_dom_sf"/>
</dbReference>
<dbReference type="EMBL" id="JBEYRS010000003">
    <property type="protein sequence ID" value="MEW2362451.1"/>
    <property type="molecule type" value="Genomic_DNA"/>
</dbReference>
<evidence type="ECO:0000259" key="1">
    <source>
        <dbReference type="Pfam" id="PF07993"/>
    </source>
</evidence>
<dbReference type="InterPro" id="IPR050177">
    <property type="entry name" value="Lipid_A_modif_metabolic_enz"/>
</dbReference>
<gene>
    <name evidence="2" type="ORF">AB0887_10880</name>
</gene>
<dbReference type="Pfam" id="PF07993">
    <property type="entry name" value="NAD_binding_4"/>
    <property type="match status" value="1"/>
</dbReference>